<organism evidence="3 4">
    <name type="scientific">Coralloluteibacterium thermophilum</name>
    <dbReference type="NCBI Taxonomy" id="2707049"/>
    <lineage>
        <taxon>Bacteria</taxon>
        <taxon>Pseudomonadati</taxon>
        <taxon>Pseudomonadota</taxon>
        <taxon>Gammaproteobacteria</taxon>
        <taxon>Lysobacterales</taxon>
        <taxon>Lysobacteraceae</taxon>
        <taxon>Coralloluteibacterium</taxon>
    </lineage>
</organism>
<evidence type="ECO:0000256" key="1">
    <source>
        <dbReference type="SAM" id="MobiDB-lite"/>
    </source>
</evidence>
<feature type="region of interest" description="Disordered" evidence="1">
    <location>
        <begin position="152"/>
        <end position="186"/>
    </location>
</feature>
<evidence type="ECO:0000313" key="3">
    <source>
        <dbReference type="EMBL" id="MFC4729246.1"/>
    </source>
</evidence>
<feature type="transmembrane region" description="Helical" evidence="2">
    <location>
        <begin position="118"/>
        <end position="141"/>
    </location>
</feature>
<keyword evidence="4" id="KW-1185">Reference proteome</keyword>
<evidence type="ECO:0000256" key="2">
    <source>
        <dbReference type="SAM" id="Phobius"/>
    </source>
</evidence>
<accession>A0ABV9NM82</accession>
<comment type="caution">
    <text evidence="3">The sequence shown here is derived from an EMBL/GenBank/DDBJ whole genome shotgun (WGS) entry which is preliminary data.</text>
</comment>
<name>A0ABV9NM82_9GAMM</name>
<keyword evidence="2" id="KW-0812">Transmembrane</keyword>
<keyword evidence="2" id="KW-0472">Membrane</keyword>
<protein>
    <submittedName>
        <fullName evidence="3">Uncharacterized protein</fullName>
    </submittedName>
</protein>
<dbReference type="Proteomes" id="UP001595892">
    <property type="component" value="Unassembled WGS sequence"/>
</dbReference>
<reference evidence="4" key="1">
    <citation type="journal article" date="2019" name="Int. J. Syst. Evol. Microbiol.">
        <title>The Global Catalogue of Microorganisms (GCM) 10K type strain sequencing project: providing services to taxonomists for standard genome sequencing and annotation.</title>
        <authorList>
            <consortium name="The Broad Institute Genomics Platform"/>
            <consortium name="The Broad Institute Genome Sequencing Center for Infectious Disease"/>
            <person name="Wu L."/>
            <person name="Ma J."/>
        </authorList>
    </citation>
    <scope>NUCLEOTIDE SEQUENCE [LARGE SCALE GENOMIC DNA]</scope>
    <source>
        <strain evidence="4">CGMCC 1.13574</strain>
    </source>
</reference>
<evidence type="ECO:0000313" key="4">
    <source>
        <dbReference type="Proteomes" id="UP001595892"/>
    </source>
</evidence>
<keyword evidence="2" id="KW-1133">Transmembrane helix</keyword>
<proteinExistence type="predicted"/>
<dbReference type="EMBL" id="JBHSGG010000040">
    <property type="protein sequence ID" value="MFC4729246.1"/>
    <property type="molecule type" value="Genomic_DNA"/>
</dbReference>
<feature type="transmembrane region" description="Helical" evidence="2">
    <location>
        <begin position="46"/>
        <end position="66"/>
    </location>
</feature>
<gene>
    <name evidence="3" type="ORF">ACFO3Q_13830</name>
</gene>
<sequence>MDVEGVVVHVAVLAAVGHVVRAEVGEGGSTIGIRDRRQVRPCLRGVRLRVVRVVVVVMAVVVLRGCRGCARRLCLRRRVSGVPHMAGMGGVCGVILAAGGRRCVVGVPVVCVVSVRAVVRVGVVAFGMCGGAVAMGGVCGVRGRLRPCFRGRAGQRDEQRSGEQGGMRMPQTRGRGSDPRGDAAPGPCLVGKCDERVHSITRTSRNMPASMW</sequence>
<feature type="transmembrane region" description="Helical" evidence="2">
    <location>
        <begin position="78"/>
        <end position="98"/>
    </location>
</feature>